<dbReference type="GO" id="GO:0003723">
    <property type="term" value="F:RNA binding"/>
    <property type="evidence" value="ECO:0007669"/>
    <property type="project" value="InterPro"/>
</dbReference>
<evidence type="ECO:0000313" key="3">
    <source>
        <dbReference type="EMBL" id="CAK7347888.1"/>
    </source>
</evidence>
<evidence type="ECO:0000256" key="1">
    <source>
        <dbReference type="ARBA" id="ARBA00022737"/>
    </source>
</evidence>
<accession>A0AAV1SC96</accession>
<gene>
    <name evidence="3" type="ORF">DCAF_LOCUS20577</name>
</gene>
<dbReference type="InterPro" id="IPR011990">
    <property type="entry name" value="TPR-like_helical_dom_sf"/>
</dbReference>
<dbReference type="PROSITE" id="PS51375">
    <property type="entry name" value="PPR"/>
    <property type="match status" value="1"/>
</dbReference>
<dbReference type="PANTHER" id="PTHR47926:SF347">
    <property type="entry name" value="PENTATRICOPEPTIDE REPEAT-CONTAINING PROTEIN"/>
    <property type="match status" value="1"/>
</dbReference>
<proteinExistence type="predicted"/>
<feature type="repeat" description="PPR" evidence="2">
    <location>
        <begin position="62"/>
        <end position="96"/>
    </location>
</feature>
<name>A0AAV1SC96_9ROSI</name>
<protein>
    <recommendedName>
        <fullName evidence="5">Pentatricopeptide repeat-containing protein</fullName>
    </recommendedName>
</protein>
<dbReference type="GO" id="GO:0009451">
    <property type="term" value="P:RNA modification"/>
    <property type="evidence" value="ECO:0007669"/>
    <property type="project" value="InterPro"/>
</dbReference>
<evidence type="ECO:0000256" key="2">
    <source>
        <dbReference type="PROSITE-ProRule" id="PRU00708"/>
    </source>
</evidence>
<dbReference type="InterPro" id="IPR046960">
    <property type="entry name" value="PPR_At4g14850-like_plant"/>
</dbReference>
<dbReference type="Gene3D" id="1.25.40.10">
    <property type="entry name" value="Tetratricopeptide repeat domain"/>
    <property type="match status" value="1"/>
</dbReference>
<organism evidence="3 4">
    <name type="scientific">Dovyalis caffra</name>
    <dbReference type="NCBI Taxonomy" id="77055"/>
    <lineage>
        <taxon>Eukaryota</taxon>
        <taxon>Viridiplantae</taxon>
        <taxon>Streptophyta</taxon>
        <taxon>Embryophyta</taxon>
        <taxon>Tracheophyta</taxon>
        <taxon>Spermatophyta</taxon>
        <taxon>Magnoliopsida</taxon>
        <taxon>eudicotyledons</taxon>
        <taxon>Gunneridae</taxon>
        <taxon>Pentapetalae</taxon>
        <taxon>rosids</taxon>
        <taxon>fabids</taxon>
        <taxon>Malpighiales</taxon>
        <taxon>Salicaceae</taxon>
        <taxon>Flacourtieae</taxon>
        <taxon>Dovyalis</taxon>
    </lineage>
</organism>
<sequence length="186" mass="20447">MRFKDEHAILSPSAQMESLGVAPNNTSLPLIFKACTTLNAVEKGKKKHSKVNQVFDKITHRDLISCDAILSGFVGCGFYEETIGLFRKMKNEGFEPNSRTLVALLLLCEGVLELRFGKEIHGYCLRNGYFTTTWPFASVNGPNFNLVGFEKLLASLSGPEANMKGSFKLLKADVSAQAFVKIGGYS</sequence>
<reference evidence="3 4" key="1">
    <citation type="submission" date="2024-01" db="EMBL/GenBank/DDBJ databases">
        <authorList>
            <person name="Waweru B."/>
        </authorList>
    </citation>
    <scope>NUCLEOTIDE SEQUENCE [LARGE SCALE GENOMIC DNA]</scope>
</reference>
<dbReference type="AlphaFoldDB" id="A0AAV1SC96"/>
<comment type="caution">
    <text evidence="3">The sequence shown here is derived from an EMBL/GenBank/DDBJ whole genome shotgun (WGS) entry which is preliminary data.</text>
</comment>
<keyword evidence="1" id="KW-0677">Repeat</keyword>
<dbReference type="InterPro" id="IPR002885">
    <property type="entry name" value="PPR_rpt"/>
</dbReference>
<keyword evidence="4" id="KW-1185">Reference proteome</keyword>
<dbReference type="NCBIfam" id="TIGR00756">
    <property type="entry name" value="PPR"/>
    <property type="match status" value="1"/>
</dbReference>
<dbReference type="EMBL" id="CAWUPB010001173">
    <property type="protein sequence ID" value="CAK7347888.1"/>
    <property type="molecule type" value="Genomic_DNA"/>
</dbReference>
<dbReference type="Proteomes" id="UP001314170">
    <property type="component" value="Unassembled WGS sequence"/>
</dbReference>
<dbReference type="PANTHER" id="PTHR47926">
    <property type="entry name" value="PENTATRICOPEPTIDE REPEAT-CONTAINING PROTEIN"/>
    <property type="match status" value="1"/>
</dbReference>
<evidence type="ECO:0008006" key="5">
    <source>
        <dbReference type="Google" id="ProtNLM"/>
    </source>
</evidence>
<evidence type="ECO:0000313" key="4">
    <source>
        <dbReference type="Proteomes" id="UP001314170"/>
    </source>
</evidence>